<evidence type="ECO:0000259" key="9">
    <source>
        <dbReference type="PROSITE" id="PS50862"/>
    </source>
</evidence>
<evidence type="ECO:0000313" key="11">
    <source>
        <dbReference type="Proteomes" id="UP000551878"/>
    </source>
</evidence>
<dbReference type="InterPro" id="IPR045864">
    <property type="entry name" value="aa-tRNA-synth_II/BPL/LPL"/>
</dbReference>
<dbReference type="EC" id="6.3.1.1" evidence="7 8"/>
<dbReference type="HAMAP" id="MF_00555">
    <property type="entry name" value="AsnA"/>
    <property type="match status" value="1"/>
</dbReference>
<dbReference type="GO" id="GO:0016740">
    <property type="term" value="F:transferase activity"/>
    <property type="evidence" value="ECO:0007669"/>
    <property type="project" value="UniProtKB-ARBA"/>
</dbReference>
<dbReference type="GO" id="GO:0004071">
    <property type="term" value="F:aspartate-ammonia ligase activity"/>
    <property type="evidence" value="ECO:0007669"/>
    <property type="project" value="UniProtKB-UniRule"/>
</dbReference>
<dbReference type="UniPathway" id="UPA00134">
    <property type="reaction ID" value="UER00194"/>
</dbReference>
<dbReference type="EMBL" id="JACHHB010000001">
    <property type="protein sequence ID" value="MBB5171982.1"/>
    <property type="molecule type" value="Genomic_DNA"/>
</dbReference>
<evidence type="ECO:0000256" key="5">
    <source>
        <dbReference type="ARBA" id="ARBA00022840"/>
    </source>
</evidence>
<comment type="caution">
    <text evidence="10">The sequence shown here is derived from an EMBL/GenBank/DDBJ whole genome shotgun (WGS) entry which is preliminary data.</text>
</comment>
<evidence type="ECO:0000256" key="3">
    <source>
        <dbReference type="ARBA" id="ARBA00022605"/>
    </source>
</evidence>
<keyword evidence="3 7" id="KW-0028">Amino-acid biosynthesis</keyword>
<gene>
    <name evidence="7" type="primary">asnA</name>
    <name evidence="10" type="ORF">HNQ41_000122</name>
</gene>
<evidence type="ECO:0000256" key="4">
    <source>
        <dbReference type="ARBA" id="ARBA00022741"/>
    </source>
</evidence>
<accession>A0A840QH51</accession>
<comment type="pathway">
    <text evidence="7">Amino-acid biosynthesis; L-asparagine biosynthesis; L-asparagine from L-aspartate (ammonia route): step 1/1.</text>
</comment>
<reference evidence="10 11" key="1">
    <citation type="submission" date="2020-08" db="EMBL/GenBank/DDBJ databases">
        <title>Genomic Encyclopedia of Type Strains, Phase IV (KMG-IV): sequencing the most valuable type-strain genomes for metagenomic binning, comparative biology and taxonomic classification.</title>
        <authorList>
            <person name="Goeker M."/>
        </authorList>
    </citation>
    <scope>NUCLEOTIDE SEQUENCE [LARGE SCALE GENOMIC DNA]</scope>
    <source>
        <strain evidence="10 11">DSM 24696</strain>
    </source>
</reference>
<dbReference type="Proteomes" id="UP000551878">
    <property type="component" value="Unassembled WGS sequence"/>
</dbReference>
<sequence length="336" mass="38800">MTTLIKPKGYHSQLDIKETEKAIKFVRQRFEEKFADVLNLSRVSSPLFLQPETGLNDNLSGKENAVSFHVKDADNAKVEIVHSLAKWKRTALNDYGYEYGEGIYTNMNAIRAEEELSNLHSIYVDQWDWEKIITEEERTEQQLQQVVKKIFRIFQEIEWNLSNEYAYIEPILPDEISFISTQELEDRYPHLTPKERENEIAKEKKAVFITQIGGPLHSGNKHDDRSPDYDDWTLNGDILFWYPVLDQAIEMSSMGIRVDQAALVRQLKEADCEDRLTLDYHKMVLGNELPYTIGGGIGQSRACLFLLRKAHIGEVQASVWSKEIIEECKSSGIQLL</sequence>
<comment type="subcellular location">
    <subcellularLocation>
        <location evidence="7">Cytoplasm</location>
    </subcellularLocation>
</comment>
<evidence type="ECO:0000313" key="10">
    <source>
        <dbReference type="EMBL" id="MBB5171982.1"/>
    </source>
</evidence>
<dbReference type="PROSITE" id="PS50862">
    <property type="entry name" value="AA_TRNA_LIGASE_II"/>
    <property type="match status" value="1"/>
</dbReference>
<dbReference type="AlphaFoldDB" id="A0A840QH51"/>
<dbReference type="PANTHER" id="PTHR30073">
    <property type="entry name" value="ASPARTATE--AMMONIA LIGASE"/>
    <property type="match status" value="1"/>
</dbReference>
<dbReference type="PIRSF" id="PIRSF001555">
    <property type="entry name" value="Asp_ammon_ligase"/>
    <property type="match status" value="1"/>
</dbReference>
<dbReference type="SUPFAM" id="SSF55681">
    <property type="entry name" value="Class II aaRS and biotin synthetases"/>
    <property type="match status" value="1"/>
</dbReference>
<organism evidence="10 11">
    <name type="scientific">Texcoconibacillus texcoconensis</name>
    <dbReference type="NCBI Taxonomy" id="1095777"/>
    <lineage>
        <taxon>Bacteria</taxon>
        <taxon>Bacillati</taxon>
        <taxon>Bacillota</taxon>
        <taxon>Bacilli</taxon>
        <taxon>Bacillales</taxon>
        <taxon>Bacillaceae</taxon>
        <taxon>Texcoconibacillus</taxon>
    </lineage>
</organism>
<dbReference type="InterPro" id="IPR004618">
    <property type="entry name" value="AsnA"/>
</dbReference>
<keyword evidence="4 7" id="KW-0547">Nucleotide-binding</keyword>
<dbReference type="Pfam" id="PF03590">
    <property type="entry name" value="AsnA"/>
    <property type="match status" value="1"/>
</dbReference>
<dbReference type="GO" id="GO:0005524">
    <property type="term" value="F:ATP binding"/>
    <property type="evidence" value="ECO:0007669"/>
    <property type="project" value="UniProtKB-UniRule"/>
</dbReference>
<feature type="domain" description="Aminoacyl-transfer RNA synthetases class-II family profile" evidence="9">
    <location>
        <begin position="24"/>
        <end position="312"/>
    </location>
</feature>
<evidence type="ECO:0000256" key="6">
    <source>
        <dbReference type="ARBA" id="ARBA00022888"/>
    </source>
</evidence>
<keyword evidence="1 7" id="KW-0963">Cytoplasm</keyword>
<evidence type="ECO:0000256" key="7">
    <source>
        <dbReference type="HAMAP-Rule" id="MF_00555"/>
    </source>
</evidence>
<evidence type="ECO:0000256" key="1">
    <source>
        <dbReference type="ARBA" id="ARBA00022490"/>
    </source>
</evidence>
<evidence type="ECO:0000256" key="2">
    <source>
        <dbReference type="ARBA" id="ARBA00022598"/>
    </source>
</evidence>
<dbReference type="GO" id="GO:0140096">
    <property type="term" value="F:catalytic activity, acting on a protein"/>
    <property type="evidence" value="ECO:0007669"/>
    <property type="project" value="UniProtKB-ARBA"/>
</dbReference>
<keyword evidence="11" id="KW-1185">Reference proteome</keyword>
<proteinExistence type="inferred from homology"/>
<protein>
    <recommendedName>
        <fullName evidence="7 8">Aspartate--ammonia ligase</fullName>
        <ecNumber evidence="7 8">6.3.1.1</ecNumber>
    </recommendedName>
    <alternativeName>
        <fullName evidence="7">Asparagine synthetase A</fullName>
    </alternativeName>
</protein>
<dbReference type="GO" id="GO:0070981">
    <property type="term" value="P:L-asparagine biosynthetic process"/>
    <property type="evidence" value="ECO:0007669"/>
    <property type="project" value="UniProtKB-UniRule"/>
</dbReference>
<keyword evidence="2 7" id="KW-0436">Ligase</keyword>
<name>A0A840QH51_9BACI</name>
<keyword evidence="6 7" id="KW-0061">Asparagine biosynthesis</keyword>
<evidence type="ECO:0000256" key="8">
    <source>
        <dbReference type="NCBIfam" id="TIGR00669"/>
    </source>
</evidence>
<dbReference type="RefSeq" id="WP_184662465.1">
    <property type="nucleotide sequence ID" value="NZ_JACHHB010000001.1"/>
</dbReference>
<dbReference type="NCBIfam" id="TIGR00669">
    <property type="entry name" value="asnA"/>
    <property type="match status" value="1"/>
</dbReference>
<comment type="similarity">
    <text evidence="7">Belongs to the class-II aminoacyl-tRNA synthetase family. AsnA subfamily.</text>
</comment>
<dbReference type="PANTHER" id="PTHR30073:SF5">
    <property type="entry name" value="ASPARTATE--AMMONIA LIGASE"/>
    <property type="match status" value="1"/>
</dbReference>
<dbReference type="GO" id="GO:0005829">
    <property type="term" value="C:cytosol"/>
    <property type="evidence" value="ECO:0007669"/>
    <property type="project" value="TreeGrafter"/>
</dbReference>
<dbReference type="InterPro" id="IPR006195">
    <property type="entry name" value="aa-tRNA-synth_II"/>
</dbReference>
<comment type="catalytic activity">
    <reaction evidence="7">
        <text>L-aspartate + NH4(+) + ATP = L-asparagine + AMP + diphosphate + H(+)</text>
        <dbReference type="Rhea" id="RHEA:11372"/>
        <dbReference type="ChEBI" id="CHEBI:15378"/>
        <dbReference type="ChEBI" id="CHEBI:28938"/>
        <dbReference type="ChEBI" id="CHEBI:29991"/>
        <dbReference type="ChEBI" id="CHEBI:30616"/>
        <dbReference type="ChEBI" id="CHEBI:33019"/>
        <dbReference type="ChEBI" id="CHEBI:58048"/>
        <dbReference type="ChEBI" id="CHEBI:456215"/>
        <dbReference type="EC" id="6.3.1.1"/>
    </reaction>
</comment>
<keyword evidence="5 7" id="KW-0067">ATP-binding</keyword>
<dbReference type="Gene3D" id="3.30.930.10">
    <property type="entry name" value="Bira Bifunctional Protein, Domain 2"/>
    <property type="match status" value="1"/>
</dbReference>